<gene>
    <name evidence="6" type="ORF">BCR33DRAFT_694289</name>
</gene>
<keyword evidence="2 5" id="KW-0547">Nucleotide-binding</keyword>
<dbReference type="GO" id="GO:0005525">
    <property type="term" value="F:GTP binding"/>
    <property type="evidence" value="ECO:0007669"/>
    <property type="project" value="UniProtKB-KW"/>
</dbReference>
<dbReference type="AlphaFoldDB" id="A0A1Y2CWN1"/>
<dbReference type="Proteomes" id="UP000193642">
    <property type="component" value="Unassembled WGS sequence"/>
</dbReference>
<keyword evidence="4 5" id="KW-0342">GTP-binding</keyword>
<dbReference type="PANTHER" id="PTHR21231">
    <property type="entry name" value="XPA-BINDING PROTEIN 1-RELATED"/>
    <property type="match status" value="1"/>
</dbReference>
<dbReference type="STRING" id="329046.A0A1Y2CWN1"/>
<protein>
    <recommendedName>
        <fullName evidence="5">GPN-loop GTPase 2</fullName>
    </recommendedName>
</protein>
<dbReference type="PANTHER" id="PTHR21231:SF3">
    <property type="entry name" value="GPN-LOOP GTPASE 2"/>
    <property type="match status" value="1"/>
</dbReference>
<dbReference type="EMBL" id="MCGO01000005">
    <property type="protein sequence ID" value="ORY51432.1"/>
    <property type="molecule type" value="Genomic_DNA"/>
</dbReference>
<dbReference type="GO" id="GO:0003924">
    <property type="term" value="F:GTPase activity"/>
    <property type="evidence" value="ECO:0007669"/>
    <property type="project" value="TreeGrafter"/>
</dbReference>
<proteinExistence type="inferred from homology"/>
<evidence type="ECO:0000256" key="5">
    <source>
        <dbReference type="RuleBase" id="RU365059"/>
    </source>
</evidence>
<name>A0A1Y2CWN1_9FUNG</name>
<comment type="subunit">
    <text evidence="5">Binds to RNA polymerase II (RNAPII).</text>
</comment>
<evidence type="ECO:0000256" key="4">
    <source>
        <dbReference type="ARBA" id="ARBA00023134"/>
    </source>
</evidence>
<dbReference type="OrthoDB" id="5839at2759"/>
<comment type="caution">
    <text evidence="6">The sequence shown here is derived from an EMBL/GenBank/DDBJ whole genome shotgun (WGS) entry which is preliminary data.</text>
</comment>
<organism evidence="6 7">
    <name type="scientific">Rhizoclosmatium globosum</name>
    <dbReference type="NCBI Taxonomy" id="329046"/>
    <lineage>
        <taxon>Eukaryota</taxon>
        <taxon>Fungi</taxon>
        <taxon>Fungi incertae sedis</taxon>
        <taxon>Chytridiomycota</taxon>
        <taxon>Chytridiomycota incertae sedis</taxon>
        <taxon>Chytridiomycetes</taxon>
        <taxon>Chytridiales</taxon>
        <taxon>Chytriomycetaceae</taxon>
        <taxon>Rhizoclosmatium</taxon>
    </lineage>
</organism>
<evidence type="ECO:0000256" key="3">
    <source>
        <dbReference type="ARBA" id="ARBA00022801"/>
    </source>
</evidence>
<dbReference type="InterPro" id="IPR027417">
    <property type="entry name" value="P-loop_NTPase"/>
</dbReference>
<dbReference type="GO" id="GO:0034087">
    <property type="term" value="P:establishment of mitotic sister chromatid cohesion"/>
    <property type="evidence" value="ECO:0007669"/>
    <property type="project" value="EnsemblFungi"/>
</dbReference>
<dbReference type="InterPro" id="IPR030231">
    <property type="entry name" value="Gpn2"/>
</dbReference>
<sequence length="294" mass="33273">MIPGSGKTTACNGLQQFFGLTKRPTAVINLDPANDGLPYQCDVDIAELITLDDVMTEYNLGPNGGLIYCMEYLEKNMDWLLGRLEDVKDKYLVFDCPGQVELYTHNNAMRSILQTLEKHDFRLCIVHMVDAHLCTDPSKYISSLLLSLKTMLHLSQPHINVLSKIDLIQTYGKLAFNIDFYTEVQDLNYLLEGLNNDSGATDRFRKLNAAVCELVEEFGIVGYTTLCVEDKASVKRLVDGLDRANGYFGKDDEEGSMLWSIGSSNYLKYFEEIQDIQERYIGPELNNVDEMQAE</sequence>
<accession>A0A1Y2CWN1</accession>
<dbReference type="SUPFAM" id="SSF52540">
    <property type="entry name" value="P-loop containing nucleoside triphosphate hydrolases"/>
    <property type="match status" value="1"/>
</dbReference>
<dbReference type="GO" id="GO:0005737">
    <property type="term" value="C:cytoplasm"/>
    <property type="evidence" value="ECO:0007669"/>
    <property type="project" value="TreeGrafter"/>
</dbReference>
<evidence type="ECO:0000256" key="1">
    <source>
        <dbReference type="ARBA" id="ARBA00005290"/>
    </source>
</evidence>
<dbReference type="Gene3D" id="3.40.50.300">
    <property type="entry name" value="P-loop containing nucleotide triphosphate hydrolases"/>
    <property type="match status" value="1"/>
</dbReference>
<reference evidence="6 7" key="1">
    <citation type="submission" date="2016-07" db="EMBL/GenBank/DDBJ databases">
        <title>Pervasive Adenine N6-methylation of Active Genes in Fungi.</title>
        <authorList>
            <consortium name="DOE Joint Genome Institute"/>
            <person name="Mondo S.J."/>
            <person name="Dannebaum R.O."/>
            <person name="Kuo R.C."/>
            <person name="Labutti K."/>
            <person name="Haridas S."/>
            <person name="Kuo A."/>
            <person name="Salamov A."/>
            <person name="Ahrendt S.R."/>
            <person name="Lipzen A."/>
            <person name="Sullivan W."/>
            <person name="Andreopoulos W.B."/>
            <person name="Clum A."/>
            <person name="Lindquist E."/>
            <person name="Daum C."/>
            <person name="Ramamoorthy G.K."/>
            <person name="Gryganskyi A."/>
            <person name="Culley D."/>
            <person name="Magnuson J.K."/>
            <person name="James T.Y."/>
            <person name="O'Malley M.A."/>
            <person name="Stajich J.E."/>
            <person name="Spatafora J.W."/>
            <person name="Visel A."/>
            <person name="Grigoriev I.V."/>
        </authorList>
    </citation>
    <scope>NUCLEOTIDE SEQUENCE [LARGE SCALE GENOMIC DNA]</scope>
    <source>
        <strain evidence="6 7">JEL800</strain>
    </source>
</reference>
<evidence type="ECO:0000313" key="7">
    <source>
        <dbReference type="Proteomes" id="UP000193642"/>
    </source>
</evidence>
<comment type="similarity">
    <text evidence="1 5">Belongs to the GPN-loop GTPase family.</text>
</comment>
<evidence type="ECO:0000256" key="2">
    <source>
        <dbReference type="ARBA" id="ARBA00022741"/>
    </source>
</evidence>
<dbReference type="InterPro" id="IPR004130">
    <property type="entry name" value="Gpn"/>
</dbReference>
<dbReference type="GO" id="GO:0006606">
    <property type="term" value="P:protein import into nucleus"/>
    <property type="evidence" value="ECO:0007669"/>
    <property type="project" value="EnsemblFungi"/>
</dbReference>
<dbReference type="FunFam" id="3.40.50.300:FF:000338">
    <property type="entry name" value="GPN-loop GTPase 2"/>
    <property type="match status" value="1"/>
</dbReference>
<keyword evidence="3 5" id="KW-0378">Hydrolase</keyword>
<comment type="function">
    <text evidence="5">Small GTPase required for proper localization of RNA polymerase II and III (RNAPII and RNAPIII). May act at an RNAP assembly step prior to nuclear import.</text>
</comment>
<dbReference type="Pfam" id="PF03029">
    <property type="entry name" value="ATP_bind_1"/>
    <property type="match status" value="1"/>
</dbReference>
<keyword evidence="7" id="KW-1185">Reference proteome</keyword>
<evidence type="ECO:0000313" key="6">
    <source>
        <dbReference type="EMBL" id="ORY51432.1"/>
    </source>
</evidence>
<dbReference type="CDD" id="cd17871">
    <property type="entry name" value="GPN2"/>
    <property type="match status" value="1"/>
</dbReference>